<keyword evidence="4" id="KW-0564">Palmitate</keyword>
<evidence type="ECO:0000256" key="1">
    <source>
        <dbReference type="ARBA" id="ARBA00022475"/>
    </source>
</evidence>
<comment type="caution">
    <text evidence="6">The sequence shown here is derived from an EMBL/GenBank/DDBJ whole genome shotgun (WGS) entry which is preliminary data.</text>
</comment>
<organism evidence="6 7">
    <name type="scientific">Cohnella boryungensis</name>
    <dbReference type="NCBI Taxonomy" id="768479"/>
    <lineage>
        <taxon>Bacteria</taxon>
        <taxon>Bacillati</taxon>
        <taxon>Bacillota</taxon>
        <taxon>Bacilli</taxon>
        <taxon>Bacillales</taxon>
        <taxon>Paenibacillaceae</taxon>
        <taxon>Cohnella</taxon>
    </lineage>
</organism>
<keyword evidence="1" id="KW-1003">Cell membrane</keyword>
<keyword evidence="7" id="KW-1185">Reference proteome</keyword>
<evidence type="ECO:0000313" key="6">
    <source>
        <dbReference type="EMBL" id="MFC4304318.1"/>
    </source>
</evidence>
<dbReference type="Pfam" id="PF01547">
    <property type="entry name" value="SBP_bac_1"/>
    <property type="match status" value="1"/>
</dbReference>
<dbReference type="EMBL" id="JBHSED010000021">
    <property type="protein sequence ID" value="MFC4304318.1"/>
    <property type="molecule type" value="Genomic_DNA"/>
</dbReference>
<name>A0ABV8S9T6_9BACL</name>
<dbReference type="SUPFAM" id="SSF53850">
    <property type="entry name" value="Periplasmic binding protein-like II"/>
    <property type="match status" value="1"/>
</dbReference>
<evidence type="ECO:0000313" key="7">
    <source>
        <dbReference type="Proteomes" id="UP001595755"/>
    </source>
</evidence>
<proteinExistence type="predicted"/>
<protein>
    <submittedName>
        <fullName evidence="6">ABC transporter substrate-binding protein</fullName>
    </submittedName>
</protein>
<dbReference type="PANTHER" id="PTHR43649:SF33">
    <property type="entry name" value="POLYGALACTURONAN_RHAMNOGALACTURONAN-BINDING PROTEIN YTCQ"/>
    <property type="match status" value="1"/>
</dbReference>
<evidence type="ECO:0000256" key="5">
    <source>
        <dbReference type="ARBA" id="ARBA00023288"/>
    </source>
</evidence>
<evidence type="ECO:0000256" key="3">
    <source>
        <dbReference type="ARBA" id="ARBA00023136"/>
    </source>
</evidence>
<dbReference type="Gene3D" id="3.40.190.10">
    <property type="entry name" value="Periplasmic binding protein-like II"/>
    <property type="match status" value="1"/>
</dbReference>
<evidence type="ECO:0000256" key="2">
    <source>
        <dbReference type="ARBA" id="ARBA00022729"/>
    </source>
</evidence>
<evidence type="ECO:0000256" key="4">
    <source>
        <dbReference type="ARBA" id="ARBA00023139"/>
    </source>
</evidence>
<dbReference type="InterPro" id="IPR006059">
    <property type="entry name" value="SBP"/>
</dbReference>
<keyword evidence="3" id="KW-0472">Membrane</keyword>
<gene>
    <name evidence="6" type="ORF">ACFO1S_12840</name>
</gene>
<dbReference type="PANTHER" id="PTHR43649">
    <property type="entry name" value="ARABINOSE-BINDING PROTEIN-RELATED"/>
    <property type="match status" value="1"/>
</dbReference>
<reference evidence="7" key="1">
    <citation type="journal article" date="2019" name="Int. J. Syst. Evol. Microbiol.">
        <title>The Global Catalogue of Microorganisms (GCM) 10K type strain sequencing project: providing services to taxonomists for standard genome sequencing and annotation.</title>
        <authorList>
            <consortium name="The Broad Institute Genomics Platform"/>
            <consortium name="The Broad Institute Genome Sequencing Center for Infectious Disease"/>
            <person name="Wu L."/>
            <person name="Ma J."/>
        </authorList>
    </citation>
    <scope>NUCLEOTIDE SEQUENCE [LARGE SCALE GENOMIC DNA]</scope>
    <source>
        <strain evidence="7">CGMCC 4.1641</strain>
    </source>
</reference>
<sequence>MTWNHERGIRPLEAASAVFASKHPDVRIEWDARSLSDFEQYPLELLADRYDLIMIDHPHLGAAVRQDLLLPLNSWLSADFLSDQAANSVGQSYASYTWGDCQLALPLDAAAQVGAYRADLLERHGSGIPKTWEEVSSLAKALPNGMSIGLPFVPVHAFASFFTLSSQHAGLQFWSDGTPLELETGEYALETLRELASYMHLMSANEDPIAMLQRMGETDEVAYIPLVYGYSNYAREGFVTNPIKFANIPSVDGESKGSMIGGVGLAVSQRCRNPEIAIQFVIMVANGEFQRTDFVKNGGQPGHRSAWLDEDANRLTNNFFADTLRTLDNGSVRPRFDGYIAFQERAGALIRDFITGAEHDNKALVRRLNDMLWTAMKEEDGI</sequence>
<dbReference type="InterPro" id="IPR050490">
    <property type="entry name" value="Bact_solute-bd_prot1"/>
</dbReference>
<dbReference type="Proteomes" id="UP001595755">
    <property type="component" value="Unassembled WGS sequence"/>
</dbReference>
<keyword evidence="5" id="KW-0449">Lipoprotein</keyword>
<keyword evidence="2" id="KW-0732">Signal</keyword>
<accession>A0ABV8S9T6</accession>